<evidence type="ECO:0000313" key="2">
    <source>
        <dbReference type="EMBL" id="KAF2170218.1"/>
    </source>
</evidence>
<dbReference type="OrthoDB" id="3853107at2759"/>
<organism evidence="2 3">
    <name type="scientific">Zasmidium cellare ATCC 36951</name>
    <dbReference type="NCBI Taxonomy" id="1080233"/>
    <lineage>
        <taxon>Eukaryota</taxon>
        <taxon>Fungi</taxon>
        <taxon>Dikarya</taxon>
        <taxon>Ascomycota</taxon>
        <taxon>Pezizomycotina</taxon>
        <taxon>Dothideomycetes</taxon>
        <taxon>Dothideomycetidae</taxon>
        <taxon>Mycosphaerellales</taxon>
        <taxon>Mycosphaerellaceae</taxon>
        <taxon>Zasmidium</taxon>
    </lineage>
</organism>
<evidence type="ECO:0000313" key="3">
    <source>
        <dbReference type="Proteomes" id="UP000799537"/>
    </source>
</evidence>
<feature type="transmembrane region" description="Helical" evidence="1">
    <location>
        <begin position="135"/>
        <end position="160"/>
    </location>
</feature>
<accession>A0A6A6CVJ4</accession>
<keyword evidence="1" id="KW-1133">Transmembrane helix</keyword>
<reference evidence="2" key="1">
    <citation type="journal article" date="2020" name="Stud. Mycol.">
        <title>101 Dothideomycetes genomes: a test case for predicting lifestyles and emergence of pathogens.</title>
        <authorList>
            <person name="Haridas S."/>
            <person name="Albert R."/>
            <person name="Binder M."/>
            <person name="Bloem J."/>
            <person name="Labutti K."/>
            <person name="Salamov A."/>
            <person name="Andreopoulos B."/>
            <person name="Baker S."/>
            <person name="Barry K."/>
            <person name="Bills G."/>
            <person name="Bluhm B."/>
            <person name="Cannon C."/>
            <person name="Castanera R."/>
            <person name="Culley D."/>
            <person name="Daum C."/>
            <person name="Ezra D."/>
            <person name="Gonzalez J."/>
            <person name="Henrissat B."/>
            <person name="Kuo A."/>
            <person name="Liang C."/>
            <person name="Lipzen A."/>
            <person name="Lutzoni F."/>
            <person name="Magnuson J."/>
            <person name="Mondo S."/>
            <person name="Nolan M."/>
            <person name="Ohm R."/>
            <person name="Pangilinan J."/>
            <person name="Park H.-J."/>
            <person name="Ramirez L."/>
            <person name="Alfaro M."/>
            <person name="Sun H."/>
            <person name="Tritt A."/>
            <person name="Yoshinaga Y."/>
            <person name="Zwiers L.-H."/>
            <person name="Turgeon B."/>
            <person name="Goodwin S."/>
            <person name="Spatafora J."/>
            <person name="Crous P."/>
            <person name="Grigoriev I."/>
        </authorList>
    </citation>
    <scope>NUCLEOTIDE SEQUENCE</scope>
    <source>
        <strain evidence="2">ATCC 36951</strain>
    </source>
</reference>
<dbReference type="RefSeq" id="XP_033671107.1">
    <property type="nucleotide sequence ID" value="XM_033811947.1"/>
</dbReference>
<proteinExistence type="predicted"/>
<dbReference type="GeneID" id="54565219"/>
<dbReference type="Proteomes" id="UP000799537">
    <property type="component" value="Unassembled WGS sequence"/>
</dbReference>
<name>A0A6A6CVJ4_ZASCE</name>
<gene>
    <name evidence="2" type="ORF">M409DRAFT_51960</name>
</gene>
<dbReference type="AlphaFoldDB" id="A0A6A6CVJ4"/>
<sequence length="324" mass="35661">MQRATSTANGWHAFLVRGDRVGKQLLPVSHYSLAFSFIHLQATTMGQSELTTISAYGRDSSTSSVFSTANEKGNNVRARAPYRIRHRGWFIAIISTIFVTSIGHLAMGILIASVVNPHAVYYDDAVQETYSSGTLISRVALVFFWVTIPAVMSTLSLVELIQISRNRMPEKWIVISAVAATLIWAVQMTLEGICMWGLPNPVTLSRGGMCLWRYSTNPGWTGWYSANVLAWIVAWLVIPVLCMYIIYFSVGLRAVVVDKRDLKAQSAPEAPKADSLSLHTLSTSPVAETLVTDTLHASTRGVTRPPSYFSSSAASFDSYDVKKD</sequence>
<protein>
    <submittedName>
        <fullName evidence="2">Uncharacterized protein</fullName>
    </submittedName>
</protein>
<feature type="transmembrane region" description="Helical" evidence="1">
    <location>
        <begin position="89"/>
        <end position="115"/>
    </location>
</feature>
<evidence type="ECO:0000256" key="1">
    <source>
        <dbReference type="SAM" id="Phobius"/>
    </source>
</evidence>
<keyword evidence="1" id="KW-0472">Membrane</keyword>
<dbReference type="EMBL" id="ML993586">
    <property type="protein sequence ID" value="KAF2170218.1"/>
    <property type="molecule type" value="Genomic_DNA"/>
</dbReference>
<keyword evidence="3" id="KW-1185">Reference proteome</keyword>
<feature type="transmembrane region" description="Helical" evidence="1">
    <location>
        <begin position="228"/>
        <end position="250"/>
    </location>
</feature>
<feature type="transmembrane region" description="Helical" evidence="1">
    <location>
        <begin position="172"/>
        <end position="198"/>
    </location>
</feature>
<keyword evidence="1" id="KW-0812">Transmembrane</keyword>